<dbReference type="AlphaFoldDB" id="A0A9W8CHJ4"/>
<gene>
    <name evidence="1" type="ORF">LPJ64_005976</name>
</gene>
<organism evidence="1 2">
    <name type="scientific">Coemansia asiatica</name>
    <dbReference type="NCBI Taxonomy" id="1052880"/>
    <lineage>
        <taxon>Eukaryota</taxon>
        <taxon>Fungi</taxon>
        <taxon>Fungi incertae sedis</taxon>
        <taxon>Zoopagomycota</taxon>
        <taxon>Kickxellomycotina</taxon>
        <taxon>Kickxellomycetes</taxon>
        <taxon>Kickxellales</taxon>
        <taxon>Kickxellaceae</taxon>
        <taxon>Coemansia</taxon>
    </lineage>
</organism>
<evidence type="ECO:0000313" key="1">
    <source>
        <dbReference type="EMBL" id="KAJ1642150.1"/>
    </source>
</evidence>
<dbReference type="Proteomes" id="UP001145021">
    <property type="component" value="Unassembled WGS sequence"/>
</dbReference>
<protein>
    <submittedName>
        <fullName evidence="1">Uncharacterized protein</fullName>
    </submittedName>
</protein>
<name>A0A9W8CHJ4_9FUNG</name>
<dbReference type="EMBL" id="JANBOH010000468">
    <property type="protein sequence ID" value="KAJ1642150.1"/>
    <property type="molecule type" value="Genomic_DNA"/>
</dbReference>
<sequence>MPVNKKTDIQFYRNTWLSDYLHTVCDFDGPECILSCNVRSTYKSLDKKTICFTNFLKKWYKHINFFIKLDDDAFIDKAYVFEVIEKYKDYKEPVYISDFILNLDRQKVLNGSYYGNGKFYMFNRALVDCIDTEIKYDGNKNEDAVFGAMVYNGCGADVLKVVEDDSKIWHKGYENKNKKINLSALTNH</sequence>
<keyword evidence="2" id="KW-1185">Reference proteome</keyword>
<comment type="caution">
    <text evidence="1">The sequence shown here is derived from an EMBL/GenBank/DDBJ whole genome shotgun (WGS) entry which is preliminary data.</text>
</comment>
<evidence type="ECO:0000313" key="2">
    <source>
        <dbReference type="Proteomes" id="UP001145021"/>
    </source>
</evidence>
<accession>A0A9W8CHJ4</accession>
<reference evidence="1" key="1">
    <citation type="submission" date="2022-07" db="EMBL/GenBank/DDBJ databases">
        <title>Phylogenomic reconstructions and comparative analyses of Kickxellomycotina fungi.</title>
        <authorList>
            <person name="Reynolds N.K."/>
            <person name="Stajich J.E."/>
            <person name="Barry K."/>
            <person name="Grigoriev I.V."/>
            <person name="Crous P."/>
            <person name="Smith M.E."/>
        </authorList>
    </citation>
    <scope>NUCLEOTIDE SEQUENCE</scope>
    <source>
        <strain evidence="1">NBRC 105413</strain>
    </source>
</reference>
<proteinExistence type="predicted"/>